<evidence type="ECO:0000313" key="2">
    <source>
        <dbReference type="EMBL" id="KAJ8309532.1"/>
    </source>
</evidence>
<dbReference type="InterPro" id="IPR050617">
    <property type="entry name" value="E3_ligase_FN3/SPRY"/>
</dbReference>
<dbReference type="InterPro" id="IPR003877">
    <property type="entry name" value="SPRY_dom"/>
</dbReference>
<gene>
    <name evidence="2" type="ORF">KUTeg_014406</name>
</gene>
<dbReference type="Gene3D" id="2.60.120.920">
    <property type="match status" value="1"/>
</dbReference>
<reference evidence="2 3" key="1">
    <citation type="submission" date="2022-12" db="EMBL/GenBank/DDBJ databases">
        <title>Chromosome-level genome of Tegillarca granosa.</title>
        <authorList>
            <person name="Kim J."/>
        </authorList>
    </citation>
    <scope>NUCLEOTIDE SEQUENCE [LARGE SCALE GENOMIC DNA]</scope>
    <source>
        <strain evidence="2">Teg-2019</strain>
        <tissue evidence="2">Adductor muscle</tissue>
    </source>
</reference>
<name>A0ABQ9EWJ7_TEGGR</name>
<dbReference type="SMART" id="SM00449">
    <property type="entry name" value="SPRY"/>
    <property type="match status" value="1"/>
</dbReference>
<sequence>MGSYYNRYDNHTDPAIGISRFDVDKCVMLGKEEKGWSMYIDDKRSWFMNRDSHTHRTEGGIRSGSVIGVLLNLNNHTLSYYVNDQPHGPIAFSNLHGVFFPAVSINRNVQVTVRTGLEIPAESDVEDN</sequence>
<comment type="caution">
    <text evidence="2">The sequence shown here is derived from an EMBL/GenBank/DDBJ whole genome shotgun (WGS) entry which is preliminary data.</text>
</comment>
<evidence type="ECO:0000259" key="1">
    <source>
        <dbReference type="PROSITE" id="PS50188"/>
    </source>
</evidence>
<evidence type="ECO:0000313" key="3">
    <source>
        <dbReference type="Proteomes" id="UP001217089"/>
    </source>
</evidence>
<dbReference type="PANTHER" id="PTHR24099:SF15">
    <property type="entry name" value="E3 UBIQUITIN-PROTEIN LIGASE TRIM9"/>
    <property type="match status" value="1"/>
</dbReference>
<dbReference type="InterPro" id="IPR013320">
    <property type="entry name" value="ConA-like_dom_sf"/>
</dbReference>
<dbReference type="Pfam" id="PF00622">
    <property type="entry name" value="SPRY"/>
    <property type="match status" value="1"/>
</dbReference>
<dbReference type="InterPro" id="IPR043136">
    <property type="entry name" value="B30.2/SPRY_sf"/>
</dbReference>
<feature type="domain" description="B30.2/SPRY" evidence="1">
    <location>
        <begin position="1"/>
        <end position="122"/>
    </location>
</feature>
<keyword evidence="3" id="KW-1185">Reference proteome</keyword>
<proteinExistence type="predicted"/>
<dbReference type="PANTHER" id="PTHR24099">
    <property type="entry name" value="E3 UBIQUITIN-PROTEIN LIGASE TRIM36-RELATED"/>
    <property type="match status" value="1"/>
</dbReference>
<dbReference type="InterPro" id="IPR001870">
    <property type="entry name" value="B30.2/SPRY"/>
</dbReference>
<dbReference type="PROSITE" id="PS50188">
    <property type="entry name" value="B302_SPRY"/>
    <property type="match status" value="1"/>
</dbReference>
<organism evidence="2 3">
    <name type="scientific">Tegillarca granosa</name>
    <name type="common">Malaysian cockle</name>
    <name type="synonym">Anadara granosa</name>
    <dbReference type="NCBI Taxonomy" id="220873"/>
    <lineage>
        <taxon>Eukaryota</taxon>
        <taxon>Metazoa</taxon>
        <taxon>Spiralia</taxon>
        <taxon>Lophotrochozoa</taxon>
        <taxon>Mollusca</taxon>
        <taxon>Bivalvia</taxon>
        <taxon>Autobranchia</taxon>
        <taxon>Pteriomorphia</taxon>
        <taxon>Arcoida</taxon>
        <taxon>Arcoidea</taxon>
        <taxon>Arcidae</taxon>
        <taxon>Tegillarca</taxon>
    </lineage>
</organism>
<accession>A0ABQ9EWJ7</accession>
<protein>
    <recommendedName>
        <fullName evidence="1">B30.2/SPRY domain-containing protein</fullName>
    </recommendedName>
</protein>
<dbReference type="Proteomes" id="UP001217089">
    <property type="component" value="Unassembled WGS sequence"/>
</dbReference>
<dbReference type="SUPFAM" id="SSF49899">
    <property type="entry name" value="Concanavalin A-like lectins/glucanases"/>
    <property type="match status" value="1"/>
</dbReference>
<dbReference type="EMBL" id="JARBDR010000657">
    <property type="protein sequence ID" value="KAJ8309532.1"/>
    <property type="molecule type" value="Genomic_DNA"/>
</dbReference>